<proteinExistence type="predicted"/>
<evidence type="ECO:0000313" key="1">
    <source>
        <dbReference type="EMBL" id="SVC76373.1"/>
    </source>
</evidence>
<sequence length="42" mass="4679">IGPAIYGLDRLVRILGYDYALPLSPTLQDYDSIILTVNSLQQ</sequence>
<protein>
    <submittedName>
        <fullName evidence="1">Uncharacterized protein</fullName>
    </submittedName>
</protein>
<reference evidence="1" key="1">
    <citation type="submission" date="2018-05" db="EMBL/GenBank/DDBJ databases">
        <authorList>
            <person name="Lanie J.A."/>
            <person name="Ng W.-L."/>
            <person name="Kazmierczak K.M."/>
            <person name="Andrzejewski T.M."/>
            <person name="Davidsen T.M."/>
            <person name="Wayne K.J."/>
            <person name="Tettelin H."/>
            <person name="Glass J.I."/>
            <person name="Rusch D."/>
            <person name="Podicherti R."/>
            <person name="Tsui H.-C.T."/>
            <person name="Winkler M.E."/>
        </authorList>
    </citation>
    <scope>NUCLEOTIDE SEQUENCE</scope>
</reference>
<name>A0A382PSK4_9ZZZZ</name>
<organism evidence="1">
    <name type="scientific">marine metagenome</name>
    <dbReference type="NCBI Taxonomy" id="408172"/>
    <lineage>
        <taxon>unclassified sequences</taxon>
        <taxon>metagenomes</taxon>
        <taxon>ecological metagenomes</taxon>
    </lineage>
</organism>
<accession>A0A382PSK4</accession>
<feature type="non-terminal residue" evidence="1">
    <location>
        <position position="1"/>
    </location>
</feature>
<gene>
    <name evidence="1" type="ORF">METZ01_LOCUS329227</name>
</gene>
<dbReference type="EMBL" id="UINC01109501">
    <property type="protein sequence ID" value="SVC76373.1"/>
    <property type="molecule type" value="Genomic_DNA"/>
</dbReference>
<dbReference type="AlphaFoldDB" id="A0A382PSK4"/>